<geneLocation type="plasmid" evidence="1 2">
    <name>p6</name>
</geneLocation>
<name>A0A6I6UWW3_9BACI</name>
<proteinExistence type="predicted"/>
<reference evidence="1 2" key="1">
    <citation type="submission" date="2019-06" db="EMBL/GenBank/DDBJ databases">
        <title>An operon consisting of a P-type ATPase gene and a transcriptional regular gene given the different cadmium resistance in Bacillus vietamensis 151-6 and Bacillus marisflavi 151-25.</title>
        <authorList>
            <person name="Yu X."/>
        </authorList>
    </citation>
    <scope>NUCLEOTIDE SEQUENCE [LARGE SCALE GENOMIC DNA]</scope>
    <source>
        <strain evidence="1 2">151-6</strain>
        <plasmid evidence="1 2">p6</plasmid>
    </source>
</reference>
<gene>
    <name evidence="1" type="ORF">FHE72_23570</name>
</gene>
<dbReference type="KEGG" id="bvq:FHE72_23570"/>
<dbReference type="Proteomes" id="UP000465062">
    <property type="component" value="Plasmid p6"/>
</dbReference>
<sequence>MNKEEAVVITLNNLREDLLELIQEAILNKLRVAMGVFEEVVEIQKEIDYRLSSRKGWFDSNQILVNQVIMNKPVRIVARSCC</sequence>
<accession>A0A6I6UWW3</accession>
<dbReference type="AlphaFoldDB" id="A0A6I6UWW3"/>
<organism evidence="1 2">
    <name type="scientific">Rossellomorea vietnamensis</name>
    <dbReference type="NCBI Taxonomy" id="218284"/>
    <lineage>
        <taxon>Bacteria</taxon>
        <taxon>Bacillati</taxon>
        <taxon>Bacillota</taxon>
        <taxon>Bacilli</taxon>
        <taxon>Bacillales</taxon>
        <taxon>Bacillaceae</taxon>
        <taxon>Rossellomorea</taxon>
    </lineage>
</organism>
<evidence type="ECO:0000313" key="1">
    <source>
        <dbReference type="EMBL" id="QHE63973.1"/>
    </source>
</evidence>
<dbReference type="RefSeq" id="WP_159363396.1">
    <property type="nucleotide sequence ID" value="NZ_CP047395.1"/>
</dbReference>
<dbReference type="EMBL" id="CP047395">
    <property type="protein sequence ID" value="QHE63973.1"/>
    <property type="molecule type" value="Genomic_DNA"/>
</dbReference>
<protein>
    <submittedName>
        <fullName evidence="1">Uncharacterized protein</fullName>
    </submittedName>
</protein>
<evidence type="ECO:0000313" key="2">
    <source>
        <dbReference type="Proteomes" id="UP000465062"/>
    </source>
</evidence>
<keyword evidence="1" id="KW-0614">Plasmid</keyword>